<feature type="domain" description="Clip" evidence="15">
    <location>
        <begin position="37"/>
        <end position="94"/>
    </location>
</feature>
<evidence type="ECO:0000256" key="2">
    <source>
        <dbReference type="ARBA" id="ARBA00022525"/>
    </source>
</evidence>
<dbReference type="PRINTS" id="PR00722">
    <property type="entry name" value="CHYMOTRYPSIN"/>
</dbReference>
<gene>
    <name evidence="17" type="primary">LOC115628430</name>
</gene>
<evidence type="ECO:0000256" key="8">
    <source>
        <dbReference type="ARBA" id="ARBA00023145"/>
    </source>
</evidence>
<comment type="similarity">
    <text evidence="10">Belongs to the peptidase S1 family. CLIP subfamily.</text>
</comment>
<keyword evidence="7" id="KW-0106">Calcium</keyword>
<protein>
    <submittedName>
        <fullName evidence="17">Uncharacterized protein LOC115628430</fullName>
    </submittedName>
</protein>
<name>A0A6J2TYZ1_DROLE</name>
<dbReference type="InterPro" id="IPR033116">
    <property type="entry name" value="TRYPSIN_SER"/>
</dbReference>
<evidence type="ECO:0000256" key="5">
    <source>
        <dbReference type="ARBA" id="ARBA00022801"/>
    </source>
</evidence>
<feature type="region of interest" description="Disordered" evidence="12">
    <location>
        <begin position="660"/>
        <end position="690"/>
    </location>
</feature>
<dbReference type="SUPFAM" id="SSF50494">
    <property type="entry name" value="Trypsin-like serine proteases"/>
    <property type="match status" value="2"/>
</dbReference>
<comment type="subcellular location">
    <subcellularLocation>
        <location evidence="1">Secreted</location>
    </subcellularLocation>
</comment>
<keyword evidence="3 11" id="KW-0645">Protease</keyword>
<dbReference type="RefSeq" id="XP_030380378.1">
    <property type="nucleotide sequence ID" value="XM_030524518.1"/>
</dbReference>
<dbReference type="GO" id="GO:0005576">
    <property type="term" value="C:extracellular region"/>
    <property type="evidence" value="ECO:0007669"/>
    <property type="project" value="UniProtKB-SubCell"/>
</dbReference>
<accession>A0A6J2TYZ1</accession>
<dbReference type="GO" id="GO:0035008">
    <property type="term" value="P:positive regulation of melanization defense response"/>
    <property type="evidence" value="ECO:0007669"/>
    <property type="project" value="UniProtKB-ARBA"/>
</dbReference>
<evidence type="ECO:0000256" key="13">
    <source>
        <dbReference type="SAM" id="SignalP"/>
    </source>
</evidence>
<feature type="signal peptide" evidence="13">
    <location>
        <begin position="1"/>
        <end position="21"/>
    </location>
</feature>
<feature type="chain" id="PRO_5027046564" evidence="13">
    <location>
        <begin position="22"/>
        <end position="1051"/>
    </location>
</feature>
<feature type="region of interest" description="Disordered" evidence="12">
    <location>
        <begin position="198"/>
        <end position="219"/>
    </location>
</feature>
<evidence type="ECO:0000313" key="17">
    <source>
        <dbReference type="RefSeq" id="XP_030380378.1"/>
    </source>
</evidence>
<dbReference type="InterPro" id="IPR038565">
    <property type="entry name" value="CLIP_sf"/>
</dbReference>
<dbReference type="InterPro" id="IPR018114">
    <property type="entry name" value="TRYPSIN_HIS"/>
</dbReference>
<dbReference type="SMART" id="SM00680">
    <property type="entry name" value="CLIP"/>
    <property type="match status" value="4"/>
</dbReference>
<dbReference type="AlphaFoldDB" id="A0A6J2TYZ1"/>
<dbReference type="Pfam" id="PF00089">
    <property type="entry name" value="Trypsin"/>
    <property type="match status" value="2"/>
</dbReference>
<dbReference type="GO" id="GO:0006508">
    <property type="term" value="P:proteolysis"/>
    <property type="evidence" value="ECO:0007669"/>
    <property type="project" value="UniProtKB-KW"/>
</dbReference>
<dbReference type="PROSITE" id="PS00135">
    <property type="entry name" value="TRYPSIN_SER"/>
    <property type="match status" value="2"/>
</dbReference>
<dbReference type="PROSITE" id="PS51888">
    <property type="entry name" value="CLIP"/>
    <property type="match status" value="2"/>
</dbReference>
<evidence type="ECO:0000256" key="6">
    <source>
        <dbReference type="ARBA" id="ARBA00022825"/>
    </source>
</evidence>
<feature type="domain" description="Peptidase S1" evidence="14">
    <location>
        <begin position="801"/>
        <end position="1048"/>
    </location>
</feature>
<feature type="domain" description="Clip" evidence="15">
    <location>
        <begin position="706"/>
        <end position="759"/>
    </location>
</feature>
<dbReference type="Gene3D" id="3.30.1640.30">
    <property type="match status" value="4"/>
</dbReference>
<dbReference type="PROSITE" id="PS50240">
    <property type="entry name" value="TRYPSIN_DOM"/>
    <property type="match status" value="2"/>
</dbReference>
<evidence type="ECO:0000313" key="16">
    <source>
        <dbReference type="Proteomes" id="UP000504634"/>
    </source>
</evidence>
<dbReference type="GO" id="GO:0004252">
    <property type="term" value="F:serine-type endopeptidase activity"/>
    <property type="evidence" value="ECO:0007669"/>
    <property type="project" value="InterPro"/>
</dbReference>
<dbReference type="SMART" id="SM00020">
    <property type="entry name" value="Tryp_SPc"/>
    <property type="match status" value="2"/>
</dbReference>
<feature type="domain" description="Peptidase S1" evidence="14">
    <location>
        <begin position="231"/>
        <end position="479"/>
    </location>
</feature>
<dbReference type="InterPro" id="IPR043504">
    <property type="entry name" value="Peptidase_S1_PA_chymotrypsin"/>
</dbReference>
<keyword evidence="16" id="KW-1185">Reference proteome</keyword>
<evidence type="ECO:0000256" key="1">
    <source>
        <dbReference type="ARBA" id="ARBA00004613"/>
    </source>
</evidence>
<dbReference type="PROSITE" id="PS00134">
    <property type="entry name" value="TRYPSIN_HIS"/>
    <property type="match status" value="2"/>
</dbReference>
<keyword evidence="5 11" id="KW-0378">Hydrolase</keyword>
<feature type="compositionally biased region" description="Low complexity" evidence="12">
    <location>
        <begin position="676"/>
        <end position="690"/>
    </location>
</feature>
<dbReference type="Pfam" id="PF12032">
    <property type="entry name" value="CLIP"/>
    <property type="match status" value="4"/>
</dbReference>
<proteinExistence type="inferred from homology"/>
<dbReference type="FunFam" id="2.40.10.10:FF:000015">
    <property type="entry name" value="Atrial natriuretic peptide-converting enzyme"/>
    <property type="match status" value="2"/>
</dbReference>
<dbReference type="GeneID" id="115628430"/>
<evidence type="ECO:0000256" key="3">
    <source>
        <dbReference type="ARBA" id="ARBA00022670"/>
    </source>
</evidence>
<dbReference type="PANTHER" id="PTHR24252">
    <property type="entry name" value="ACROSIN-RELATED"/>
    <property type="match status" value="1"/>
</dbReference>
<dbReference type="PANTHER" id="PTHR24252:SF18">
    <property type="entry name" value="OVOCHYMASE 1"/>
    <property type="match status" value="1"/>
</dbReference>
<dbReference type="InterPro" id="IPR001314">
    <property type="entry name" value="Peptidase_S1A"/>
</dbReference>
<evidence type="ECO:0000256" key="7">
    <source>
        <dbReference type="ARBA" id="ARBA00022837"/>
    </source>
</evidence>
<dbReference type="OrthoDB" id="425190at2759"/>
<keyword evidence="8" id="KW-0865">Zymogen</keyword>
<keyword evidence="2" id="KW-0964">Secreted</keyword>
<evidence type="ECO:0000256" key="9">
    <source>
        <dbReference type="ARBA" id="ARBA00023157"/>
    </source>
</evidence>
<evidence type="ECO:0000256" key="11">
    <source>
        <dbReference type="RuleBase" id="RU363034"/>
    </source>
</evidence>
<dbReference type="InterPro" id="IPR001254">
    <property type="entry name" value="Trypsin_dom"/>
</dbReference>
<dbReference type="InterPro" id="IPR009003">
    <property type="entry name" value="Peptidase_S1_PA"/>
</dbReference>
<dbReference type="GO" id="GO:0160032">
    <property type="term" value="P:Toll receptor ligand protein activation cascade"/>
    <property type="evidence" value="ECO:0007669"/>
    <property type="project" value="UniProtKB-ARBA"/>
</dbReference>
<evidence type="ECO:0000259" key="15">
    <source>
        <dbReference type="PROSITE" id="PS51888"/>
    </source>
</evidence>
<evidence type="ECO:0000256" key="10">
    <source>
        <dbReference type="ARBA" id="ARBA00024195"/>
    </source>
</evidence>
<feature type="compositionally biased region" description="Polar residues" evidence="12">
    <location>
        <begin position="198"/>
        <end position="210"/>
    </location>
</feature>
<keyword evidence="4 13" id="KW-0732">Signal</keyword>
<keyword evidence="9" id="KW-1015">Disulfide bond</keyword>
<keyword evidence="6 11" id="KW-0720">Serine protease</keyword>
<sequence>MQAIYTAIGLMCLYIVPLTQSQWTHPDWTAPRQEVVACRTPLNDLGQCVSLKKCPEVLELFKRVPFNQATEYSRELNRRCFSRNTEDNYPIVCCTHASATTTASSVPVSVTQPVVTTTPRTVPASTTEWIDLVLKITGEPCVGPNAERGYCRPLANCTQLLEPLQQNTRNETLKAYIRASHDKCGFADTDVCCPSSAATRSTSPGQSSGAMVSMPTEEDGCGISQQPLKKIVGGEDSAPGRWPWAVLLGYNIREAQTFRCGGTLITAKHVVTAAHCLEDSLSFVRLGEFDLTSETDSSHVDISIEKVVGHPDFRRLRDKRHDVAVVYLERTVQFTDLIVPICLPRKDLRTKSYIDHTPFLVGWGKTQVGGKGSNVLQELQIVVFNNSVCQNAYKLRNKFVRDEQFDETVLCAGNLAGGKDSCQGDSGGPLMMPEYYKGYTVHYYLIGVVSYGIGCGLPGVPGIYTSVQHFMDWIEARVAETGHALVQQFDNVRQADNIVGIALRIVNRVVVVPTDFVLDFLECCDRSNMKLLIFIATLTCIATPALAQQPNRRQVRQNCVTPENYYGNCVGLSYCPQVANIFEVANRQVAERYVLALQRNCGTRSVNGDPLVCCTRPSNPVTQRPNPFFPTERPFVNPTRNPNRNPFLPDRPSPTQVIPTTAPNRNPFLPDLPPSTTTTTTRRTTTTTTTRAPITSAPLVEARGPFCRGPDTRAGECVDIRSCDTLLDELRLKQTDPNFAKFLQASNRVCGGAGSTVCCPTGEVAPTSAPGMRPRNTNEIPRRLLTVEEGCGYTLNSYKKIVGGEVSKKGAWPWIALLGYDDGSGSPFKCGGTLITARHIVTAAHCIRPDLTFVRLGEHDLGTDTEARHVDINVARYESHPEYNRRNGRSDIALLYLERNVEFTDSIAPICMPNTPQLRQKSYVNYMPFVVGWGKTMEGGESAQVLQELQIPIYPNEVCRSSYEKAQRLFTADQFDAAIVCAGVLTGGKDTCQGDSGGPLMIPEEFQNGVRFYLIGVVSYGIGCARPDVPGVYTSTQYFIDWITEKVQNTQ</sequence>
<dbReference type="CDD" id="cd00190">
    <property type="entry name" value="Tryp_SPc"/>
    <property type="match status" value="2"/>
</dbReference>
<evidence type="ECO:0000256" key="4">
    <source>
        <dbReference type="ARBA" id="ARBA00022729"/>
    </source>
</evidence>
<reference evidence="17" key="1">
    <citation type="submission" date="2025-08" db="UniProtKB">
        <authorList>
            <consortium name="RefSeq"/>
        </authorList>
    </citation>
    <scope>IDENTIFICATION</scope>
    <source>
        <strain evidence="17">11010-0011.00</strain>
        <tissue evidence="17">Whole body</tissue>
    </source>
</reference>
<dbReference type="Gene3D" id="2.40.10.10">
    <property type="entry name" value="Trypsin-like serine proteases"/>
    <property type="match status" value="3"/>
</dbReference>
<evidence type="ECO:0000256" key="12">
    <source>
        <dbReference type="SAM" id="MobiDB-lite"/>
    </source>
</evidence>
<dbReference type="Proteomes" id="UP000504634">
    <property type="component" value="Unplaced"/>
</dbReference>
<dbReference type="InterPro" id="IPR022700">
    <property type="entry name" value="CLIP"/>
</dbReference>
<organism evidence="16 17">
    <name type="scientific">Drosophila lebanonensis</name>
    <name type="common">Fruit fly</name>
    <name type="synonym">Scaptodrosophila lebanonensis</name>
    <dbReference type="NCBI Taxonomy" id="7225"/>
    <lineage>
        <taxon>Eukaryota</taxon>
        <taxon>Metazoa</taxon>
        <taxon>Ecdysozoa</taxon>
        <taxon>Arthropoda</taxon>
        <taxon>Hexapoda</taxon>
        <taxon>Insecta</taxon>
        <taxon>Pterygota</taxon>
        <taxon>Neoptera</taxon>
        <taxon>Endopterygota</taxon>
        <taxon>Diptera</taxon>
        <taxon>Brachycera</taxon>
        <taxon>Muscomorpha</taxon>
        <taxon>Ephydroidea</taxon>
        <taxon>Drosophilidae</taxon>
        <taxon>Scaptodrosophila</taxon>
    </lineage>
</organism>
<evidence type="ECO:0000259" key="14">
    <source>
        <dbReference type="PROSITE" id="PS50240"/>
    </source>
</evidence>
<dbReference type="GO" id="GO:0050832">
    <property type="term" value="P:defense response to fungus"/>
    <property type="evidence" value="ECO:0007669"/>
    <property type="project" value="UniProtKB-ARBA"/>
</dbReference>